<keyword evidence="9" id="KW-1185">Reference proteome</keyword>
<dbReference type="Pfam" id="PF14226">
    <property type="entry name" value="DIOX_N"/>
    <property type="match status" value="1"/>
</dbReference>
<dbReference type="SUPFAM" id="SSF51197">
    <property type="entry name" value="Clavaminate synthase-like"/>
    <property type="match status" value="1"/>
</dbReference>
<evidence type="ECO:0000256" key="5">
    <source>
        <dbReference type="ARBA" id="ARBA00023004"/>
    </source>
</evidence>
<proteinExistence type="inferred from homology"/>
<dbReference type="InterPro" id="IPR026992">
    <property type="entry name" value="DIOX_N"/>
</dbReference>
<evidence type="ECO:0000256" key="2">
    <source>
        <dbReference type="ARBA" id="ARBA00008056"/>
    </source>
</evidence>
<protein>
    <recommendedName>
        <fullName evidence="7">Fe2OG dioxygenase domain-containing protein</fullName>
    </recommendedName>
</protein>
<organism evidence="8 9">
    <name type="scientific">Lupinus angustifolius</name>
    <name type="common">Narrow-leaved blue lupine</name>
    <dbReference type="NCBI Taxonomy" id="3871"/>
    <lineage>
        <taxon>Eukaryota</taxon>
        <taxon>Viridiplantae</taxon>
        <taxon>Streptophyta</taxon>
        <taxon>Embryophyta</taxon>
        <taxon>Tracheophyta</taxon>
        <taxon>Spermatophyta</taxon>
        <taxon>Magnoliopsida</taxon>
        <taxon>eudicotyledons</taxon>
        <taxon>Gunneridae</taxon>
        <taxon>Pentapetalae</taxon>
        <taxon>rosids</taxon>
        <taxon>fabids</taxon>
        <taxon>Fabales</taxon>
        <taxon>Fabaceae</taxon>
        <taxon>Papilionoideae</taxon>
        <taxon>50 kb inversion clade</taxon>
        <taxon>genistoids sensu lato</taxon>
        <taxon>core genistoids</taxon>
        <taxon>Genisteae</taxon>
        <taxon>Lupinus</taxon>
    </lineage>
</organism>
<keyword evidence="3 6" id="KW-0479">Metal-binding</keyword>
<dbReference type="PANTHER" id="PTHR10209:SF797">
    <property type="entry name" value="OXIDASE, PUTATIVE-RELATED"/>
    <property type="match status" value="1"/>
</dbReference>
<evidence type="ECO:0000256" key="6">
    <source>
        <dbReference type="RuleBase" id="RU003682"/>
    </source>
</evidence>
<evidence type="ECO:0000313" key="9">
    <source>
        <dbReference type="Proteomes" id="UP000188354"/>
    </source>
</evidence>
<name>A0A4P1R456_LUPAN</name>
<sequence length="372" mass="42547">MDLKNTNQIIVAATENDSTYDRKAEVKAFDESKAGVRGLVESGVKKIPLMFHSNNLVDAIENSENDFKFSVPIIDLKDIQNNPKLHTQVVAEIRSACCECGFFQIINHGIPSSIMDEMVDGIRRFHEQDIDVRKQFYTRDLGKKFMYYSNTSLFRDKFANWRDTIGCPMAPDPPKPEVLPEVCRDIMIEYSKKIRELGFRVFELLSEALGLNRSYLEKLGCSEGLFIQGHYYPECPEPELTMGTSKHTDTAFLNILLQDQIGGLQVLHENQWFHVPPVYGAFVVNIGDLLQLITNDSFKSVYHRVLSSYKGPRVSVSSFFMNMQDPKIYGPIKEILSEENPPIYRDISIKDFMAHHFAKGLDGNYALHPFRL</sequence>
<keyword evidence="4 6" id="KW-0560">Oxidoreductase</keyword>
<evidence type="ECO:0000259" key="7">
    <source>
        <dbReference type="PROSITE" id="PS51471"/>
    </source>
</evidence>
<dbReference type="PROSITE" id="PS51471">
    <property type="entry name" value="FE2OG_OXY"/>
    <property type="match status" value="1"/>
</dbReference>
<dbReference type="EMBL" id="CM007371">
    <property type="protein sequence ID" value="OIW01284.1"/>
    <property type="molecule type" value="Genomic_DNA"/>
</dbReference>
<dbReference type="AlphaFoldDB" id="A0A4P1R456"/>
<dbReference type="GO" id="GO:0051213">
    <property type="term" value="F:dioxygenase activity"/>
    <property type="evidence" value="ECO:0007669"/>
    <property type="project" value="UniProtKB-ARBA"/>
</dbReference>
<dbReference type="Pfam" id="PF03171">
    <property type="entry name" value="2OG-FeII_Oxy"/>
    <property type="match status" value="1"/>
</dbReference>
<dbReference type="GO" id="GO:0046872">
    <property type="term" value="F:metal ion binding"/>
    <property type="evidence" value="ECO:0007669"/>
    <property type="project" value="UniProtKB-KW"/>
</dbReference>
<dbReference type="PANTHER" id="PTHR10209">
    <property type="entry name" value="OXIDOREDUCTASE, 2OG-FE II OXYGENASE FAMILY PROTEIN"/>
    <property type="match status" value="1"/>
</dbReference>
<evidence type="ECO:0000256" key="3">
    <source>
        <dbReference type="ARBA" id="ARBA00022723"/>
    </source>
</evidence>
<dbReference type="OrthoDB" id="288590at2759"/>
<dbReference type="FunFam" id="2.60.120.330:FF:000005">
    <property type="entry name" value="1-aminocyclopropane-1-carboxylate oxidase homolog 1"/>
    <property type="match status" value="1"/>
</dbReference>
<gene>
    <name evidence="8" type="ORF">TanjilG_10445</name>
</gene>
<dbReference type="InterPro" id="IPR044861">
    <property type="entry name" value="IPNS-like_FE2OG_OXY"/>
</dbReference>
<evidence type="ECO:0000256" key="1">
    <source>
        <dbReference type="ARBA" id="ARBA00001962"/>
    </source>
</evidence>
<accession>A0A4P1R456</accession>
<dbReference type="Gramene" id="OIW01284">
    <property type="protein sequence ID" value="OIW01284"/>
    <property type="gene ID" value="TanjilG_10445"/>
</dbReference>
<dbReference type="KEGG" id="lang:109360932"/>
<keyword evidence="5 6" id="KW-0408">Iron</keyword>
<dbReference type="InterPro" id="IPR005123">
    <property type="entry name" value="Oxoglu/Fe-dep_dioxygenase_dom"/>
</dbReference>
<comment type="similarity">
    <text evidence="2 6">Belongs to the iron/ascorbate-dependent oxidoreductase family.</text>
</comment>
<comment type="cofactor">
    <cofactor evidence="1">
        <name>Fe cation</name>
        <dbReference type="ChEBI" id="CHEBI:24875"/>
    </cofactor>
</comment>
<feature type="domain" description="Fe2OG dioxygenase" evidence="7">
    <location>
        <begin position="221"/>
        <end position="323"/>
    </location>
</feature>
<evidence type="ECO:0000256" key="4">
    <source>
        <dbReference type="ARBA" id="ARBA00023002"/>
    </source>
</evidence>
<dbReference type="Proteomes" id="UP000188354">
    <property type="component" value="Chromosome LG11"/>
</dbReference>
<reference evidence="8 9" key="1">
    <citation type="journal article" date="2017" name="Plant Biotechnol. J.">
        <title>A comprehensive draft genome sequence for lupin (Lupinus angustifolius), an emerging health food: insights into plant-microbe interactions and legume evolution.</title>
        <authorList>
            <person name="Hane J.K."/>
            <person name="Ming Y."/>
            <person name="Kamphuis L.G."/>
            <person name="Nelson M.N."/>
            <person name="Garg G."/>
            <person name="Atkins C.A."/>
            <person name="Bayer P.E."/>
            <person name="Bravo A."/>
            <person name="Bringans S."/>
            <person name="Cannon S."/>
            <person name="Edwards D."/>
            <person name="Foley R."/>
            <person name="Gao L.L."/>
            <person name="Harrison M.J."/>
            <person name="Huang W."/>
            <person name="Hurgobin B."/>
            <person name="Li S."/>
            <person name="Liu C.W."/>
            <person name="McGrath A."/>
            <person name="Morahan G."/>
            <person name="Murray J."/>
            <person name="Weller J."/>
            <person name="Jian J."/>
            <person name="Singh K.B."/>
        </authorList>
    </citation>
    <scope>NUCLEOTIDE SEQUENCE [LARGE SCALE GENOMIC DNA]</scope>
    <source>
        <strain evidence="9">cv. Tanjil</strain>
        <tissue evidence="8">Whole plant</tissue>
    </source>
</reference>
<evidence type="ECO:0000313" key="8">
    <source>
        <dbReference type="EMBL" id="OIW01284.1"/>
    </source>
</evidence>
<dbReference type="Gene3D" id="2.60.120.330">
    <property type="entry name" value="B-lactam Antibiotic, Isopenicillin N Synthase, Chain"/>
    <property type="match status" value="1"/>
</dbReference>
<dbReference type="InterPro" id="IPR027443">
    <property type="entry name" value="IPNS-like_sf"/>
</dbReference>